<reference evidence="2" key="1">
    <citation type="submission" date="2022-11" db="UniProtKB">
        <authorList>
            <consortium name="WormBaseParasite"/>
        </authorList>
    </citation>
    <scope>IDENTIFICATION</scope>
</reference>
<accession>A0A914I9J5</accession>
<evidence type="ECO:0000313" key="2">
    <source>
        <dbReference type="WBParaSite" id="Gr19_v10_g7952.t1"/>
    </source>
</evidence>
<keyword evidence="1" id="KW-1185">Reference proteome</keyword>
<organism evidence="1 2">
    <name type="scientific">Globodera rostochiensis</name>
    <name type="common">Golden nematode worm</name>
    <name type="synonym">Heterodera rostochiensis</name>
    <dbReference type="NCBI Taxonomy" id="31243"/>
    <lineage>
        <taxon>Eukaryota</taxon>
        <taxon>Metazoa</taxon>
        <taxon>Ecdysozoa</taxon>
        <taxon>Nematoda</taxon>
        <taxon>Chromadorea</taxon>
        <taxon>Rhabditida</taxon>
        <taxon>Tylenchina</taxon>
        <taxon>Tylenchomorpha</taxon>
        <taxon>Tylenchoidea</taxon>
        <taxon>Heteroderidae</taxon>
        <taxon>Heteroderinae</taxon>
        <taxon>Globodera</taxon>
    </lineage>
</organism>
<evidence type="ECO:0000313" key="1">
    <source>
        <dbReference type="Proteomes" id="UP000887572"/>
    </source>
</evidence>
<name>A0A914I9J5_GLORO</name>
<dbReference type="WBParaSite" id="Gr19_v10_g7952.t1">
    <property type="protein sequence ID" value="Gr19_v10_g7952.t1"/>
    <property type="gene ID" value="Gr19_v10_g7952"/>
</dbReference>
<protein>
    <submittedName>
        <fullName evidence="2">Uncharacterized protein</fullName>
    </submittedName>
</protein>
<dbReference type="AlphaFoldDB" id="A0A914I9J5"/>
<sequence length="441" mass="48923">MLFDASSCSPSAKENKRACEKLAPFITKLGKKSGPGISVPAGWTLQYWFRSCATPYCKVAKYLQTRLTGQSINKHSIPVALLDQCFPYEESKTFGIEFHLPRTGGRCDDGLIICYPGSLVTRTLDNVHSMNGLSVNSELFNVDNAVNNSLGKYCADLNVSWHGIKVHTEKSNGKIIIKLSTSLLEDEEQSFEIPDADRQFIIHFGNENEFSAYVTVEGSHVDLDVEKAEQYKQLAPKGAYLKDFVGFWTLGVDMLPWIDHEVELFVNRSCSCTMEAWFIRPTDLEEFNDPGMPTSGSAGVNCPKTTNINVPLTNTLQADHLILIRMLTDEQIQNVSFEILGASESGSETPWMAFNLSKSGANISVRGKGEKRLAPVVSLNAHLPESNGSRQIDFIIALTNYSYGIMMDGVLLGGQEYYPAKWWLGLPFNDMTSLRVGKGWA</sequence>
<proteinExistence type="predicted"/>
<dbReference type="Proteomes" id="UP000887572">
    <property type="component" value="Unplaced"/>
</dbReference>